<comment type="caution">
    <text evidence="1">The sequence shown here is derived from an EMBL/GenBank/DDBJ whole genome shotgun (WGS) entry which is preliminary data.</text>
</comment>
<reference evidence="1" key="2">
    <citation type="submission" date="2021-02" db="EMBL/GenBank/DDBJ databases">
        <authorList>
            <person name="Kimball J.A."/>
            <person name="Haas M.W."/>
            <person name="Macchietto M."/>
            <person name="Kono T."/>
            <person name="Duquette J."/>
            <person name="Shao M."/>
        </authorList>
    </citation>
    <scope>NUCLEOTIDE SEQUENCE</scope>
    <source>
        <tissue evidence="1">Fresh leaf tissue</tissue>
    </source>
</reference>
<evidence type="ECO:0000313" key="1">
    <source>
        <dbReference type="EMBL" id="KAG8076604.1"/>
    </source>
</evidence>
<protein>
    <submittedName>
        <fullName evidence="1">Uncharacterized protein</fullName>
    </submittedName>
</protein>
<keyword evidence="2" id="KW-1185">Reference proteome</keyword>
<evidence type="ECO:0000313" key="2">
    <source>
        <dbReference type="Proteomes" id="UP000729402"/>
    </source>
</evidence>
<dbReference type="Proteomes" id="UP000729402">
    <property type="component" value="Unassembled WGS sequence"/>
</dbReference>
<organism evidence="1 2">
    <name type="scientific">Zizania palustris</name>
    <name type="common">Northern wild rice</name>
    <dbReference type="NCBI Taxonomy" id="103762"/>
    <lineage>
        <taxon>Eukaryota</taxon>
        <taxon>Viridiplantae</taxon>
        <taxon>Streptophyta</taxon>
        <taxon>Embryophyta</taxon>
        <taxon>Tracheophyta</taxon>
        <taxon>Spermatophyta</taxon>
        <taxon>Magnoliopsida</taxon>
        <taxon>Liliopsida</taxon>
        <taxon>Poales</taxon>
        <taxon>Poaceae</taxon>
        <taxon>BOP clade</taxon>
        <taxon>Oryzoideae</taxon>
        <taxon>Oryzeae</taxon>
        <taxon>Zizaniinae</taxon>
        <taxon>Zizania</taxon>
    </lineage>
</organism>
<dbReference type="AlphaFoldDB" id="A0A8J5T1S9"/>
<accession>A0A8J5T1S9</accession>
<gene>
    <name evidence="1" type="ORF">GUJ93_ZPchr0006g40925</name>
</gene>
<dbReference type="EMBL" id="JAAALK010000283">
    <property type="protein sequence ID" value="KAG8076604.1"/>
    <property type="molecule type" value="Genomic_DNA"/>
</dbReference>
<proteinExistence type="predicted"/>
<reference evidence="1" key="1">
    <citation type="journal article" date="2021" name="bioRxiv">
        <title>Whole Genome Assembly and Annotation of Northern Wild Rice, Zizania palustris L., Supports a Whole Genome Duplication in the Zizania Genus.</title>
        <authorList>
            <person name="Haas M."/>
            <person name="Kono T."/>
            <person name="Macchietto M."/>
            <person name="Millas R."/>
            <person name="McGilp L."/>
            <person name="Shao M."/>
            <person name="Duquette J."/>
            <person name="Hirsch C.N."/>
            <person name="Kimball J."/>
        </authorList>
    </citation>
    <scope>NUCLEOTIDE SEQUENCE</scope>
    <source>
        <tissue evidence="1">Fresh leaf tissue</tissue>
    </source>
</reference>
<name>A0A8J5T1S9_ZIZPA</name>
<sequence>MSGKLDQQSVTATSKSSGKLRFSASGGGGAYRRVSSGLLQVPCDLHLAECAMLARSRMSSLAKVVAVMWKEMSFLAWFMSQEKIGHSMPYLCWNKKKKTKSKPEIKKRLFFKKVEKQSPANALGEIEGNAPGIVNSSNNYQGLKQKRWNCELTEATKEIWTTLCFLLHQFFLKMVDS</sequence>